<dbReference type="GO" id="GO:0016874">
    <property type="term" value="F:ligase activity"/>
    <property type="evidence" value="ECO:0007669"/>
    <property type="project" value="UniProtKB-KW"/>
</dbReference>
<feature type="domain" description="AMP-binding enzyme C-terminal" evidence="2">
    <location>
        <begin position="474"/>
        <end position="550"/>
    </location>
</feature>
<name>A0ABS0HH92_9SPHN</name>
<proteinExistence type="predicted"/>
<keyword evidence="3" id="KW-0436">Ligase</keyword>
<dbReference type="InterPro" id="IPR045851">
    <property type="entry name" value="AMP-bd_C_sf"/>
</dbReference>
<dbReference type="Proteomes" id="UP000600799">
    <property type="component" value="Unassembled WGS sequence"/>
</dbReference>
<organism evidence="3 4">
    <name type="scientific">Novosphingobium jiangmenense</name>
    <dbReference type="NCBI Taxonomy" id="2791981"/>
    <lineage>
        <taxon>Bacteria</taxon>
        <taxon>Pseudomonadati</taxon>
        <taxon>Pseudomonadota</taxon>
        <taxon>Alphaproteobacteria</taxon>
        <taxon>Sphingomonadales</taxon>
        <taxon>Sphingomonadaceae</taxon>
        <taxon>Novosphingobium</taxon>
    </lineage>
</organism>
<dbReference type="InterPro" id="IPR000873">
    <property type="entry name" value="AMP-dep_synth/lig_dom"/>
</dbReference>
<reference evidence="3 4" key="1">
    <citation type="submission" date="2020-11" db="EMBL/GenBank/DDBJ databases">
        <title>The genome sequence of Novosphingobium sp. 1Y9A.</title>
        <authorList>
            <person name="Liu Y."/>
        </authorList>
    </citation>
    <scope>NUCLEOTIDE SEQUENCE [LARGE SCALE GENOMIC DNA]</scope>
    <source>
        <strain evidence="3 4">1Y9A</strain>
    </source>
</reference>
<feature type="domain" description="AMP-dependent synthetase/ligase" evidence="1">
    <location>
        <begin position="52"/>
        <end position="423"/>
    </location>
</feature>
<sequence>MKTELDLAMDSAFGALTAEGGMFHTVPIERFGQQLPMIAAAPPHLPAYFAYFCATQGEKAFIVDGDTRLSFADVYKAARHVAGGLVEGLGLQKGERVGIAARNSANWVIAYMGVLMAGGCATLLNGWWQGEELAHGIDLVKCRFVIADAARAARLEGHAHGAQILPMGHDCPYEQGLAALLAGGGGMETILPELTGDDLATVLFTSGSTGMAKGAYSDHRGVVQGTMNYVCQSAAMLAILTARGEGPAEGSQPVTLVNVPLFHVTGEVPVFLQSFALGRKLVLMAKWDAVEAMKLIEREKVTYFVGVPLMSFEIATHPDRDKYDLSTCVSFAAGGAPRPIEHVDRIRKALPHAFPLLGYGLTETNGVGCGNLNENYLAKPGSTGTASRPLVDLAILDDDGKPLPQGQVGEVSIRSIANFLGYWDNEKATREAIMPDGYFRTGDLGYLDPEGYLFIVDRKKDIIIRGGENISCIEVESAIYAHPCIAEASVFGLPDEKLGEVPAAVYLAKEGCSATDEELREFLKAHIAPFKIPVRFWEVTEALPRLGTEKVDKRSLRERYTKEFLTA</sequence>
<dbReference type="Gene3D" id="3.30.300.30">
    <property type="match status" value="1"/>
</dbReference>
<evidence type="ECO:0000259" key="1">
    <source>
        <dbReference type="Pfam" id="PF00501"/>
    </source>
</evidence>
<gene>
    <name evidence="3" type="ORF">I2488_11360</name>
</gene>
<dbReference type="Pfam" id="PF13193">
    <property type="entry name" value="AMP-binding_C"/>
    <property type="match status" value="1"/>
</dbReference>
<dbReference type="InterPro" id="IPR020845">
    <property type="entry name" value="AMP-binding_CS"/>
</dbReference>
<evidence type="ECO:0000259" key="2">
    <source>
        <dbReference type="Pfam" id="PF13193"/>
    </source>
</evidence>
<evidence type="ECO:0000313" key="3">
    <source>
        <dbReference type="EMBL" id="MBF9151602.1"/>
    </source>
</evidence>
<dbReference type="InterPro" id="IPR025110">
    <property type="entry name" value="AMP-bd_C"/>
</dbReference>
<protein>
    <submittedName>
        <fullName evidence="3">Acyl--CoA ligase</fullName>
    </submittedName>
</protein>
<accession>A0ABS0HH92</accession>
<dbReference type="RefSeq" id="WP_196275930.1">
    <property type="nucleotide sequence ID" value="NZ_JADQDC010000007.1"/>
</dbReference>
<dbReference type="Pfam" id="PF00501">
    <property type="entry name" value="AMP-binding"/>
    <property type="match status" value="1"/>
</dbReference>
<dbReference type="PANTHER" id="PTHR24096:SF393">
    <property type="entry name" value="LIGASE, PUTATIVE-RELATED"/>
    <property type="match status" value="1"/>
</dbReference>
<evidence type="ECO:0000313" key="4">
    <source>
        <dbReference type="Proteomes" id="UP000600799"/>
    </source>
</evidence>
<keyword evidence="4" id="KW-1185">Reference proteome</keyword>
<dbReference type="EMBL" id="JADQDC010000007">
    <property type="protein sequence ID" value="MBF9151602.1"/>
    <property type="molecule type" value="Genomic_DNA"/>
</dbReference>
<dbReference type="PANTHER" id="PTHR24096">
    <property type="entry name" value="LONG-CHAIN-FATTY-ACID--COA LIGASE"/>
    <property type="match status" value="1"/>
</dbReference>
<dbReference type="SUPFAM" id="SSF56801">
    <property type="entry name" value="Acetyl-CoA synthetase-like"/>
    <property type="match status" value="1"/>
</dbReference>
<dbReference type="PROSITE" id="PS00455">
    <property type="entry name" value="AMP_BINDING"/>
    <property type="match status" value="1"/>
</dbReference>
<comment type="caution">
    <text evidence="3">The sequence shown here is derived from an EMBL/GenBank/DDBJ whole genome shotgun (WGS) entry which is preliminary data.</text>
</comment>
<dbReference type="InterPro" id="IPR042099">
    <property type="entry name" value="ANL_N_sf"/>
</dbReference>
<dbReference type="Gene3D" id="3.40.50.12780">
    <property type="entry name" value="N-terminal domain of ligase-like"/>
    <property type="match status" value="1"/>
</dbReference>